<evidence type="ECO:0000313" key="3">
    <source>
        <dbReference type="Proteomes" id="UP000013776"/>
    </source>
</evidence>
<dbReference type="AlphaFoldDB" id="R4XGN5"/>
<comment type="caution">
    <text evidence="2">The sequence shown here is derived from an EMBL/GenBank/DDBJ whole genome shotgun (WGS) entry which is preliminary data.</text>
</comment>
<proteinExistence type="predicted"/>
<gene>
    <name evidence="2" type="ORF">TAPDE_005643</name>
</gene>
<organism evidence="2 3">
    <name type="scientific">Taphrina deformans (strain PYCC 5710 / ATCC 11124 / CBS 356.35 / IMI 108563 / JCM 9778 / NBRC 8474)</name>
    <name type="common">Peach leaf curl fungus</name>
    <name type="synonym">Lalaria deformans</name>
    <dbReference type="NCBI Taxonomy" id="1097556"/>
    <lineage>
        <taxon>Eukaryota</taxon>
        <taxon>Fungi</taxon>
        <taxon>Dikarya</taxon>
        <taxon>Ascomycota</taxon>
        <taxon>Taphrinomycotina</taxon>
        <taxon>Taphrinomycetes</taxon>
        <taxon>Taphrinales</taxon>
        <taxon>Taphrinaceae</taxon>
        <taxon>Taphrina</taxon>
    </lineage>
</organism>
<feature type="region of interest" description="Disordered" evidence="1">
    <location>
        <begin position="187"/>
        <end position="219"/>
    </location>
</feature>
<evidence type="ECO:0000256" key="1">
    <source>
        <dbReference type="SAM" id="MobiDB-lite"/>
    </source>
</evidence>
<sequence>MTHRQEPHARLVKIIPTTVPKPFGLSKARPKLTDLTSAITKDHRAEELHIHRDSKPALRGPMTTVELPILDGHVPTTRGKRKFSEAQQQEVAGMSSPAKRIKVQHDQTRPILPARGQTSRLKHQSIVPSFEPPSAKMYKRTAEQTGSRFLRQAAGGERAREADIVGVVPRTVYSPEKQFRINKVASPTKPQPFKFSTEARAGRSPAVRRPLQDGPPVPRKLNSLHVPALKVAPFVPKPSDHPATIAASPARKLPSRLQTRREFDKVAEKHAEEVVQKRRREEELLAAERERRMNERRGWQDSGRAAIEQWAAARAKITSDGKRAWID</sequence>
<protein>
    <submittedName>
        <fullName evidence="2">Uncharacterized protein</fullName>
    </submittedName>
</protein>
<dbReference type="VEuPathDB" id="FungiDB:TAPDE_005643"/>
<evidence type="ECO:0000313" key="2">
    <source>
        <dbReference type="EMBL" id="CCG85057.1"/>
    </source>
</evidence>
<name>R4XGN5_TAPDE</name>
<reference evidence="2 3" key="1">
    <citation type="journal article" date="2013" name="MBio">
        <title>Genome sequencing of the plant pathogen Taphrina deformans, the causal agent of peach leaf curl.</title>
        <authorList>
            <person name="Cisse O.H."/>
            <person name="Almeida J.M.G.C.F."/>
            <person name="Fonseca A."/>
            <person name="Kumar A.A."/>
            <person name="Salojaervi J."/>
            <person name="Overmyer K."/>
            <person name="Hauser P.M."/>
            <person name="Pagni M."/>
        </authorList>
    </citation>
    <scope>NUCLEOTIDE SEQUENCE [LARGE SCALE GENOMIC DNA]</scope>
    <source>
        <strain evidence="3">PYCC 5710 / ATCC 11124 / CBS 356.35 / IMI 108563 / JCM 9778 / NBRC 8474</strain>
    </source>
</reference>
<dbReference type="Proteomes" id="UP000013776">
    <property type="component" value="Unassembled WGS sequence"/>
</dbReference>
<dbReference type="EMBL" id="CAHR02000416">
    <property type="protein sequence ID" value="CCG85057.1"/>
    <property type="molecule type" value="Genomic_DNA"/>
</dbReference>
<accession>R4XGN5</accession>
<keyword evidence="3" id="KW-1185">Reference proteome</keyword>